<dbReference type="AlphaFoldDB" id="A0A2U2XC93"/>
<dbReference type="Gene3D" id="2.160.20.120">
    <property type="match status" value="1"/>
</dbReference>
<dbReference type="PANTHER" id="PTHR39200:SF1">
    <property type="entry name" value="AUTO-TRANSPORTER ADHESIN HEAD GIN DOMAIN-CONTAINING PROTEIN-RELATED"/>
    <property type="match status" value="1"/>
</dbReference>
<gene>
    <name evidence="2" type="ORF">DIT68_09055</name>
</gene>
<dbReference type="Proteomes" id="UP000245370">
    <property type="component" value="Unassembled WGS sequence"/>
</dbReference>
<evidence type="ECO:0000313" key="3">
    <source>
        <dbReference type="Proteomes" id="UP000245370"/>
    </source>
</evidence>
<dbReference type="InterPro" id="IPR021255">
    <property type="entry name" value="DUF2807"/>
</dbReference>
<name>A0A2U2XC93_9FLAO</name>
<keyword evidence="3" id="KW-1185">Reference proteome</keyword>
<feature type="domain" description="Putative auto-transporter adhesin head GIN" evidence="1">
    <location>
        <begin position="37"/>
        <end position="220"/>
    </location>
</feature>
<comment type="caution">
    <text evidence="2">The sequence shown here is derived from an EMBL/GenBank/DDBJ whole genome shotgun (WGS) entry which is preliminary data.</text>
</comment>
<evidence type="ECO:0000313" key="2">
    <source>
        <dbReference type="EMBL" id="PWH85398.1"/>
    </source>
</evidence>
<dbReference type="PANTHER" id="PTHR39200">
    <property type="entry name" value="HYPOTHETICAL EXPORTED PROTEIN"/>
    <property type="match status" value="1"/>
</dbReference>
<organism evidence="2 3">
    <name type="scientific">Brumimicrobium oceani</name>
    <dbReference type="NCBI Taxonomy" id="2100725"/>
    <lineage>
        <taxon>Bacteria</taxon>
        <taxon>Pseudomonadati</taxon>
        <taxon>Bacteroidota</taxon>
        <taxon>Flavobacteriia</taxon>
        <taxon>Flavobacteriales</taxon>
        <taxon>Crocinitomicaceae</taxon>
        <taxon>Brumimicrobium</taxon>
    </lineage>
</organism>
<dbReference type="OrthoDB" id="1334517at2"/>
<dbReference type="PROSITE" id="PS51257">
    <property type="entry name" value="PROKAR_LIPOPROTEIN"/>
    <property type="match status" value="1"/>
</dbReference>
<sequence>MKNSILYLSVLTIFLLSSCGNYDSGPKTSKSFPVSEFSTLELEVVGEIYFEQSDSFYMHVEGGANLIEDLKVSSGDDELEIELRNKDKYTEKKNELKIIVGSPHLSNVIFNSVGSLYIEKNFKGDELNVENNGVGEIKINDAHVTTINLISKAVGTIEAKGTAVNAFVSSNGVGEIDSRDLKSKKAVVECDGIGNLKVHASESIDISISGVGNVDFYGNPSDVTTNISGLGKAKNMDK</sequence>
<accession>A0A2U2XC93</accession>
<protein>
    <recommendedName>
        <fullName evidence="1">Putative auto-transporter adhesin head GIN domain-containing protein</fullName>
    </recommendedName>
</protein>
<dbReference type="RefSeq" id="WP_109359479.1">
    <property type="nucleotide sequence ID" value="NZ_QFRJ01000006.1"/>
</dbReference>
<dbReference type="EMBL" id="QFRJ01000006">
    <property type="protein sequence ID" value="PWH85398.1"/>
    <property type="molecule type" value="Genomic_DNA"/>
</dbReference>
<dbReference type="Pfam" id="PF10988">
    <property type="entry name" value="DUF2807"/>
    <property type="match status" value="1"/>
</dbReference>
<reference evidence="2 3" key="1">
    <citation type="submission" date="2018-05" db="EMBL/GenBank/DDBJ databases">
        <title>Brumimicrobium oceani sp. nov., isolated from coastal sediment.</title>
        <authorList>
            <person name="Kou Y."/>
        </authorList>
    </citation>
    <scope>NUCLEOTIDE SEQUENCE [LARGE SCALE GENOMIC DNA]</scope>
    <source>
        <strain evidence="2 3">C305</strain>
    </source>
</reference>
<evidence type="ECO:0000259" key="1">
    <source>
        <dbReference type="Pfam" id="PF10988"/>
    </source>
</evidence>
<proteinExistence type="predicted"/>
<reference evidence="2 3" key="2">
    <citation type="submission" date="2018-05" db="EMBL/GenBank/DDBJ databases">
        <authorList>
            <person name="Lanie J.A."/>
            <person name="Ng W.-L."/>
            <person name="Kazmierczak K.M."/>
            <person name="Andrzejewski T.M."/>
            <person name="Davidsen T.M."/>
            <person name="Wayne K.J."/>
            <person name="Tettelin H."/>
            <person name="Glass J.I."/>
            <person name="Rusch D."/>
            <person name="Podicherti R."/>
            <person name="Tsui H.-C.T."/>
            <person name="Winkler M.E."/>
        </authorList>
    </citation>
    <scope>NUCLEOTIDE SEQUENCE [LARGE SCALE GENOMIC DNA]</scope>
    <source>
        <strain evidence="2 3">C305</strain>
    </source>
</reference>